<evidence type="ECO:0000256" key="1">
    <source>
        <dbReference type="ARBA" id="ARBA00022737"/>
    </source>
</evidence>
<name>A0AAD5VXC8_9AGAR</name>
<protein>
    <recommendedName>
        <fullName evidence="3">Nephrocystin 3-like N-terminal domain-containing protein</fullName>
    </recommendedName>
</protein>
<evidence type="ECO:0000259" key="3">
    <source>
        <dbReference type="Pfam" id="PF24883"/>
    </source>
</evidence>
<feature type="region of interest" description="Disordered" evidence="2">
    <location>
        <begin position="497"/>
        <end position="531"/>
    </location>
</feature>
<feature type="compositionally biased region" description="Polar residues" evidence="2">
    <location>
        <begin position="439"/>
        <end position="448"/>
    </location>
</feature>
<feature type="compositionally biased region" description="Basic and acidic residues" evidence="2">
    <location>
        <begin position="449"/>
        <end position="464"/>
    </location>
</feature>
<reference evidence="4" key="1">
    <citation type="submission" date="2022-07" db="EMBL/GenBank/DDBJ databases">
        <title>Genome Sequence of Leucocoprinus birnbaumii.</title>
        <authorList>
            <person name="Buettner E."/>
        </authorList>
    </citation>
    <scope>NUCLEOTIDE SEQUENCE</scope>
    <source>
        <strain evidence="4">VT141</strain>
    </source>
</reference>
<feature type="compositionally biased region" description="Polar residues" evidence="2">
    <location>
        <begin position="475"/>
        <end position="484"/>
    </location>
</feature>
<proteinExistence type="predicted"/>
<dbReference type="EMBL" id="JANIEX010000154">
    <property type="protein sequence ID" value="KAJ3572157.1"/>
    <property type="molecule type" value="Genomic_DNA"/>
</dbReference>
<feature type="domain" description="Nephrocystin 3-like N-terminal" evidence="3">
    <location>
        <begin position="629"/>
        <end position="783"/>
    </location>
</feature>
<organism evidence="4 5">
    <name type="scientific">Leucocoprinus birnbaumii</name>
    <dbReference type="NCBI Taxonomy" id="56174"/>
    <lineage>
        <taxon>Eukaryota</taxon>
        <taxon>Fungi</taxon>
        <taxon>Dikarya</taxon>
        <taxon>Basidiomycota</taxon>
        <taxon>Agaricomycotina</taxon>
        <taxon>Agaricomycetes</taxon>
        <taxon>Agaricomycetidae</taxon>
        <taxon>Agaricales</taxon>
        <taxon>Agaricineae</taxon>
        <taxon>Agaricaceae</taxon>
        <taxon>Leucocoprinus</taxon>
    </lineage>
</organism>
<dbReference type="Pfam" id="PF24883">
    <property type="entry name" value="NPHP3_N"/>
    <property type="match status" value="1"/>
</dbReference>
<comment type="caution">
    <text evidence="4">The sequence shown here is derived from an EMBL/GenBank/DDBJ whole genome shotgun (WGS) entry which is preliminary data.</text>
</comment>
<gene>
    <name evidence="4" type="ORF">NP233_g3282</name>
</gene>
<evidence type="ECO:0000313" key="5">
    <source>
        <dbReference type="Proteomes" id="UP001213000"/>
    </source>
</evidence>
<feature type="compositionally biased region" description="Polar residues" evidence="2">
    <location>
        <begin position="497"/>
        <end position="510"/>
    </location>
</feature>
<dbReference type="InterPro" id="IPR027417">
    <property type="entry name" value="P-loop_NTPase"/>
</dbReference>
<keyword evidence="5" id="KW-1185">Reference proteome</keyword>
<dbReference type="Proteomes" id="UP001213000">
    <property type="component" value="Unassembled WGS sequence"/>
</dbReference>
<sequence length="1233" mass="137707">MASLYNQWPPESKFLKLTQAAVGLFAYADTVIQFIGDSRAGDPVSRLEIVLALIENAYLPQLNGKAIQPMAQLDTLYRYILLQVDPDSLSRTKEILAFVLFSGGCRIGKLIEPMSTMCDWIGISPCAMHGAISQLHSVLRVPDLQEAQRRPIAIRHKSFADFLLDTTRSGLSLGSVDDENRRLVHRALRILRDVPRYESSAMSVNPSKYTTLSWSYNDIFTLLDDKHRDLYTNASLVFAEVASFADVPLPSIAHVLKVMYIGCMDTVGQRSGSLLKLMFDDASDLAKLLKADGSLRDIPARFIDLDVIRKGRPNIYVVPGIYAESLEWGPITSSAHDICWEKLFCHLEHATRSSDFTLSLPETLRDALRVGNLNFSSVQAQASLDHLVALDLGFTHQRSASQLRPREATTGYEHQGAIWPRKGPTGVPQIPHVDVPDVNTPSIQPTQIKRSESRLQAHDVEEPKAQAQDPHNLVRQASSEQSIDPLSALPAPLVTRANPSCGISPNPSASTGGGSNEARHRTGIHSQGSDVGEDFIPISEEEFFRNTPSSPTTAPQSSYIPSPSGILANAQNIVMHNPVMVETSSDEFMKEFSMQTIQGAELDSSARDPPPRCHPATRLGTIERVRSRLRNPMKRVQWLAGPAGVGKSAVMQTVAELEQEENSALITALFFSAPNGRNDPTKVITTLAYQIALQHEEYRNYLREKIKADPKLWHKSVDVHFVEFIVEPLAKCQACQDSKPIIMFIDGLDECRGKREQLRLLNLINNFTTDYPQAPFLWVIASRPEAHITGHLYHLSFYDKEEISVDSTEACQDVERFLRAEFEKISKCDPLLSSLYRQWPPEDQLLKLLAAALGLFAYAETAVRYIGDLTVGDPITRLEIILKLATHPFGSTPTSDTTTDRPMANLEMLYQYLVTQINPNSIPHVEEILAFVIFSTNVSRYVAGRSLCFMSNWIGMPANIVYSALRQLHSVLYVPSPHDADREDRQVRFYHKSFSDFLLDPIKSGISLGTLRAERHREYVRAARILKAIPYSPAKKDPISLIVLSWSPPASESLRIMLYNSASSFFRDMYTLPEIPITHVALALEVMLHLPESDTLKFSNYALGLTFSDTHAELTRILRADKALQDVSISLLNVGLVRDRNLAICPCDASTATPASWLSLYSPMKEQYAEHQRQLISLLGQAQKHSPQSLVRVFITVELMGIVQFSPSISIGGTLERQVYYFYYDFSSTDGLF</sequence>
<evidence type="ECO:0000256" key="2">
    <source>
        <dbReference type="SAM" id="MobiDB-lite"/>
    </source>
</evidence>
<dbReference type="PANTHER" id="PTHR10039:SF17">
    <property type="entry name" value="FUNGAL STAND N-TERMINAL GOODBYE DOMAIN-CONTAINING PROTEIN-RELATED"/>
    <property type="match status" value="1"/>
</dbReference>
<dbReference type="AlphaFoldDB" id="A0AAD5VXC8"/>
<evidence type="ECO:0000313" key="4">
    <source>
        <dbReference type="EMBL" id="KAJ3572157.1"/>
    </source>
</evidence>
<accession>A0AAD5VXC8</accession>
<dbReference type="PANTHER" id="PTHR10039">
    <property type="entry name" value="AMELOGENIN"/>
    <property type="match status" value="1"/>
</dbReference>
<dbReference type="Gene3D" id="3.40.50.300">
    <property type="entry name" value="P-loop containing nucleotide triphosphate hydrolases"/>
    <property type="match status" value="1"/>
</dbReference>
<dbReference type="SUPFAM" id="SSF52540">
    <property type="entry name" value="P-loop containing nucleoside triphosphate hydrolases"/>
    <property type="match status" value="1"/>
</dbReference>
<keyword evidence="1" id="KW-0677">Repeat</keyword>
<feature type="region of interest" description="Disordered" evidence="2">
    <location>
        <begin position="399"/>
        <end position="484"/>
    </location>
</feature>
<dbReference type="InterPro" id="IPR056884">
    <property type="entry name" value="NPHP3-like_N"/>
</dbReference>